<evidence type="ECO:0000313" key="1">
    <source>
        <dbReference type="EMBL" id="MBJ3812319.1"/>
    </source>
</evidence>
<keyword evidence="2" id="KW-1185">Reference proteome</keyword>
<accession>A0ABS0XGH5</accession>
<gene>
    <name evidence="1" type="ORF">JGB26_35435</name>
</gene>
<comment type="caution">
    <text evidence="1">The sequence shown here is derived from an EMBL/GenBank/DDBJ whole genome shotgun (WGS) entry which is preliminary data.</text>
</comment>
<name>A0ABS0XGH5_9ACTN</name>
<reference evidence="1 2" key="1">
    <citation type="submission" date="2020-12" db="EMBL/GenBank/DDBJ databases">
        <title>Streptomyces typhae sp. nov., a novel endophytic actinomycete isolated from the root of cattail pollen (Typha angustifolia L.).</title>
        <authorList>
            <person name="Peng C."/>
            <person name="Liu C."/>
        </authorList>
    </citation>
    <scope>NUCLEOTIDE SEQUENCE [LARGE SCALE GENOMIC DNA]</scope>
    <source>
        <strain evidence="1 2">JCM 4753</strain>
    </source>
</reference>
<sequence>MTTSQPVLTNGARIVDEWLPVKNWSTASVREWRQDAPVTHHWTYDSAPGTGDWGGTSRARVRCACSPPSVTLFWLFPGAHGDTFRADWRIADLTKASREPTAPVPSVVCPDTGPDMELLGQQVRTALRRPPRKEVELAAGAHSACDGCS</sequence>
<dbReference type="EMBL" id="JAEKOZ010000036">
    <property type="protein sequence ID" value="MBJ3812319.1"/>
    <property type="molecule type" value="Genomic_DNA"/>
</dbReference>
<proteinExistence type="predicted"/>
<dbReference type="RefSeq" id="WP_190120354.1">
    <property type="nucleotide sequence ID" value="NZ_BMVR01000023.1"/>
</dbReference>
<evidence type="ECO:0000313" key="2">
    <source>
        <dbReference type="Proteomes" id="UP000634780"/>
    </source>
</evidence>
<dbReference type="Proteomes" id="UP000634780">
    <property type="component" value="Unassembled WGS sequence"/>
</dbReference>
<organism evidence="1 2">
    <name type="scientific">Streptomyces flavofungini</name>
    <dbReference type="NCBI Taxonomy" id="68200"/>
    <lineage>
        <taxon>Bacteria</taxon>
        <taxon>Bacillati</taxon>
        <taxon>Actinomycetota</taxon>
        <taxon>Actinomycetes</taxon>
        <taxon>Kitasatosporales</taxon>
        <taxon>Streptomycetaceae</taxon>
        <taxon>Streptomyces</taxon>
    </lineage>
</organism>
<protein>
    <submittedName>
        <fullName evidence="1">Uncharacterized protein</fullName>
    </submittedName>
</protein>